<dbReference type="RefSeq" id="WP_145611595.1">
    <property type="nucleotide sequence ID" value="NZ_ATTQ01000019.1"/>
</dbReference>
<dbReference type="EMBL" id="VISO01000002">
    <property type="protein sequence ID" value="TVZ72807.1"/>
    <property type="molecule type" value="Genomic_DNA"/>
</dbReference>
<dbReference type="AlphaFoldDB" id="A0A559TDX5"/>
<evidence type="ECO:0000313" key="3">
    <source>
        <dbReference type="Proteomes" id="UP000319824"/>
    </source>
</evidence>
<dbReference type="Proteomes" id="UP000319824">
    <property type="component" value="Unassembled WGS sequence"/>
</dbReference>
<proteinExistence type="predicted"/>
<gene>
    <name evidence="2" type="ORF">BCL32_0994</name>
</gene>
<accession>A0A559TDX5</accession>
<name>A0A559TDX5_9HYPH</name>
<feature type="chain" id="PRO_5022054002" evidence="1">
    <location>
        <begin position="28"/>
        <end position="182"/>
    </location>
</feature>
<feature type="signal peptide" evidence="1">
    <location>
        <begin position="1"/>
        <end position="27"/>
    </location>
</feature>
<protein>
    <submittedName>
        <fullName evidence="2">Uncharacterized protein</fullName>
    </submittedName>
</protein>
<reference evidence="2 3" key="1">
    <citation type="submission" date="2019-06" db="EMBL/GenBank/DDBJ databases">
        <title>Pac Bio to generate improved reference genome sequences for organisms with transposon mutant libraries (support for FEBA project).</title>
        <authorList>
            <person name="Blow M."/>
        </authorList>
    </citation>
    <scope>NUCLEOTIDE SEQUENCE [LARGE SCALE GENOMIC DNA]</scope>
    <source>
        <strain evidence="2 3">USDA 1844</strain>
    </source>
</reference>
<keyword evidence="1" id="KW-0732">Signal</keyword>
<evidence type="ECO:0000256" key="1">
    <source>
        <dbReference type="SAM" id="SignalP"/>
    </source>
</evidence>
<sequence>MKRLKKFVLRAFCSASIACLAPSAVLANWQYQVSESKFDGKKTKGAFVYSDTQKEALIIWAHPDRGEVAFDAPRIVLNPGMPFICDTSDNGLMSVSYLTFDNAGNKLKEVRARFDVSSSNETLSVRNAENQSYNFGPALIAAMNEAAEIRFRFVDDCGTESISKFTLNGFKEVVERIRTEHP</sequence>
<comment type="caution">
    <text evidence="2">The sequence shown here is derived from an EMBL/GenBank/DDBJ whole genome shotgun (WGS) entry which is preliminary data.</text>
</comment>
<organism evidence="2 3">
    <name type="scientific">Rhizobium mongolense USDA 1844</name>
    <dbReference type="NCBI Taxonomy" id="1079460"/>
    <lineage>
        <taxon>Bacteria</taxon>
        <taxon>Pseudomonadati</taxon>
        <taxon>Pseudomonadota</taxon>
        <taxon>Alphaproteobacteria</taxon>
        <taxon>Hyphomicrobiales</taxon>
        <taxon>Rhizobiaceae</taxon>
        <taxon>Rhizobium/Agrobacterium group</taxon>
        <taxon>Rhizobium</taxon>
    </lineage>
</organism>
<evidence type="ECO:0000313" key="2">
    <source>
        <dbReference type="EMBL" id="TVZ72807.1"/>
    </source>
</evidence>